<dbReference type="AlphaFoldDB" id="T1G380"/>
<dbReference type="PANTHER" id="PTHR12818:SF0">
    <property type="entry name" value="TRNA (ADENINE(37)-N6)-METHYLTRANSFERASE"/>
    <property type="match status" value="1"/>
</dbReference>
<protein>
    <recommendedName>
        <fullName evidence="3">TsaA-like domain-containing protein</fullName>
    </recommendedName>
</protein>
<reference evidence="4 6" key="2">
    <citation type="journal article" date="2013" name="Nature">
        <title>Insights into bilaterian evolution from three spiralian genomes.</title>
        <authorList>
            <person name="Simakov O."/>
            <person name="Marletaz F."/>
            <person name="Cho S.J."/>
            <person name="Edsinger-Gonzales E."/>
            <person name="Havlak P."/>
            <person name="Hellsten U."/>
            <person name="Kuo D.H."/>
            <person name="Larsson T."/>
            <person name="Lv J."/>
            <person name="Arendt D."/>
            <person name="Savage R."/>
            <person name="Osoegawa K."/>
            <person name="de Jong P."/>
            <person name="Grimwood J."/>
            <person name="Chapman J.A."/>
            <person name="Shapiro H."/>
            <person name="Aerts A."/>
            <person name="Otillar R.P."/>
            <person name="Terry A.Y."/>
            <person name="Boore J.L."/>
            <person name="Grigoriev I.V."/>
            <person name="Lindberg D.R."/>
            <person name="Seaver E.C."/>
            <person name="Weisblat D.A."/>
            <person name="Putnam N.H."/>
            <person name="Rokhsar D.S."/>
        </authorList>
    </citation>
    <scope>NUCLEOTIDE SEQUENCE</scope>
</reference>
<dbReference type="SUPFAM" id="SSF118196">
    <property type="entry name" value="YaeB-like"/>
    <property type="match status" value="1"/>
</dbReference>
<name>T1G380_HELRO</name>
<dbReference type="EMBL" id="AMQM01004030">
    <property type="status" value="NOT_ANNOTATED_CDS"/>
    <property type="molecule type" value="Genomic_DNA"/>
</dbReference>
<evidence type="ECO:0000256" key="1">
    <source>
        <dbReference type="ARBA" id="ARBA00022691"/>
    </source>
</evidence>
<gene>
    <name evidence="5" type="primary">20215528</name>
    <name evidence="4" type="ORF">HELRODRAFT_78112</name>
</gene>
<comment type="similarity">
    <text evidence="2">Belongs to the tRNA methyltransferase O family.</text>
</comment>
<accession>T1G380</accession>
<dbReference type="PANTHER" id="PTHR12818">
    <property type="entry name" value="TRNA (ADENINE(37)-N6)-METHYLTRANSFERASE"/>
    <property type="match status" value="1"/>
</dbReference>
<dbReference type="OrthoDB" id="4882at2759"/>
<dbReference type="InterPro" id="IPR036414">
    <property type="entry name" value="YaeB_N_sf"/>
</dbReference>
<dbReference type="InParanoid" id="T1G380"/>
<organism evidence="5 6">
    <name type="scientific">Helobdella robusta</name>
    <name type="common">Californian leech</name>
    <dbReference type="NCBI Taxonomy" id="6412"/>
    <lineage>
        <taxon>Eukaryota</taxon>
        <taxon>Metazoa</taxon>
        <taxon>Spiralia</taxon>
        <taxon>Lophotrochozoa</taxon>
        <taxon>Annelida</taxon>
        <taxon>Clitellata</taxon>
        <taxon>Hirudinea</taxon>
        <taxon>Rhynchobdellida</taxon>
        <taxon>Glossiphoniidae</taxon>
        <taxon>Helobdella</taxon>
    </lineage>
</organism>
<dbReference type="CTD" id="20215528"/>
<evidence type="ECO:0000259" key="3">
    <source>
        <dbReference type="PROSITE" id="PS51668"/>
    </source>
</evidence>
<dbReference type="FunFam" id="2.40.30.70:FF:000011">
    <property type="entry name" value="Uncharacterized protein"/>
    <property type="match status" value="1"/>
</dbReference>
<dbReference type="STRING" id="6412.T1G380"/>
<dbReference type="EMBL" id="KB096411">
    <property type="protein sequence ID" value="ESO05036.1"/>
    <property type="molecule type" value="Genomic_DNA"/>
</dbReference>
<dbReference type="EnsemblMetazoa" id="HelroT78112">
    <property type="protein sequence ID" value="HelroP78112"/>
    <property type="gene ID" value="HelroG78112"/>
</dbReference>
<dbReference type="PROSITE" id="PS51668">
    <property type="entry name" value="TSAA_2"/>
    <property type="match status" value="1"/>
</dbReference>
<reference evidence="6" key="1">
    <citation type="submission" date="2012-12" db="EMBL/GenBank/DDBJ databases">
        <authorList>
            <person name="Hellsten U."/>
            <person name="Grimwood J."/>
            <person name="Chapman J.A."/>
            <person name="Shapiro H."/>
            <person name="Aerts A."/>
            <person name="Otillar R.P."/>
            <person name="Terry A.Y."/>
            <person name="Boore J.L."/>
            <person name="Simakov O."/>
            <person name="Marletaz F."/>
            <person name="Cho S.-J."/>
            <person name="Edsinger-Gonzales E."/>
            <person name="Havlak P."/>
            <person name="Kuo D.-H."/>
            <person name="Larsson T."/>
            <person name="Lv J."/>
            <person name="Arendt D."/>
            <person name="Savage R."/>
            <person name="Osoegawa K."/>
            <person name="de Jong P."/>
            <person name="Lindberg D.R."/>
            <person name="Seaver E.C."/>
            <person name="Weisblat D.A."/>
            <person name="Putnam N.H."/>
            <person name="Grigoriev I.V."/>
            <person name="Rokhsar D.S."/>
        </authorList>
    </citation>
    <scope>NUCLEOTIDE SEQUENCE</scope>
</reference>
<keyword evidence="6" id="KW-1185">Reference proteome</keyword>
<dbReference type="InterPro" id="IPR023370">
    <property type="entry name" value="TrmO-like_N"/>
</dbReference>
<proteinExistence type="inferred from homology"/>
<evidence type="ECO:0000313" key="6">
    <source>
        <dbReference type="Proteomes" id="UP000015101"/>
    </source>
</evidence>
<dbReference type="Proteomes" id="UP000015101">
    <property type="component" value="Unassembled WGS sequence"/>
</dbReference>
<feature type="domain" description="TsaA-like" evidence="3">
    <location>
        <begin position="1"/>
        <end position="143"/>
    </location>
</feature>
<dbReference type="FunCoup" id="T1G380">
    <property type="interactions" value="432"/>
</dbReference>
<dbReference type="Gene3D" id="2.40.30.70">
    <property type="entry name" value="YaeB-like"/>
    <property type="match status" value="1"/>
</dbReference>
<dbReference type="HOGENOM" id="CLU_1492672_0_0_1"/>
<evidence type="ECO:0000313" key="4">
    <source>
        <dbReference type="EMBL" id="ESO05036.1"/>
    </source>
</evidence>
<dbReference type="eggNOG" id="KOG2942">
    <property type="taxonomic scope" value="Eukaryota"/>
</dbReference>
<dbReference type="InterPro" id="IPR040372">
    <property type="entry name" value="YaeB-like"/>
</dbReference>
<dbReference type="GeneID" id="20215528"/>
<dbReference type="PROSITE" id="PS01318">
    <property type="entry name" value="TSAA_1"/>
    <property type="match status" value="1"/>
</dbReference>
<evidence type="ECO:0000256" key="2">
    <source>
        <dbReference type="ARBA" id="ARBA00033753"/>
    </source>
</evidence>
<dbReference type="RefSeq" id="XP_009016969.1">
    <property type="nucleotide sequence ID" value="XM_009018721.1"/>
</dbReference>
<reference evidence="5" key="3">
    <citation type="submission" date="2015-06" db="UniProtKB">
        <authorList>
            <consortium name="EnsemblMetazoa"/>
        </authorList>
    </citation>
    <scope>IDENTIFICATION</scope>
</reference>
<dbReference type="KEGG" id="hro:HELRODRAFT_78112"/>
<sequence length="181" mass="20485">IGHIESIFKRKNATPRQGSITNFSSSKLIISKSAFNNPEHSLDGLHLFSHIWIIFIFHKNGKRFCGAKVHPPRLDGKSTGVFASRSPHRPNPIGLTLAKISKIEASIESIKQAIIDVLSSDPRSSYRRNRCKDKLYYFTIDNVHVTCWFDDDITSNNSNNNNNNDDGYEKCVEVLRIVDVV</sequence>
<dbReference type="InterPro" id="IPR036413">
    <property type="entry name" value="YaeB-like_sf"/>
</dbReference>
<dbReference type="InterPro" id="IPR023368">
    <property type="entry name" value="UPF0066_cons_site"/>
</dbReference>
<evidence type="ECO:0000313" key="5">
    <source>
        <dbReference type="EnsemblMetazoa" id="HelroP78112"/>
    </source>
</evidence>
<dbReference type="Pfam" id="PF01980">
    <property type="entry name" value="TrmO_N"/>
    <property type="match status" value="1"/>
</dbReference>
<keyword evidence="1" id="KW-0949">S-adenosyl-L-methionine</keyword>